<name>A0A7R8ZM68_9CRUS</name>
<dbReference type="PANTHER" id="PTHR34717">
    <property type="entry name" value="EG:BACR7A4.20 PROTEIN"/>
    <property type="match status" value="1"/>
</dbReference>
<feature type="compositionally biased region" description="Polar residues" evidence="1">
    <location>
        <begin position="256"/>
        <end position="271"/>
    </location>
</feature>
<protein>
    <submittedName>
        <fullName evidence="2">Uncharacterized protein</fullName>
    </submittedName>
</protein>
<organism evidence="2">
    <name type="scientific">Cyprideis torosa</name>
    <dbReference type="NCBI Taxonomy" id="163714"/>
    <lineage>
        <taxon>Eukaryota</taxon>
        <taxon>Metazoa</taxon>
        <taxon>Ecdysozoa</taxon>
        <taxon>Arthropoda</taxon>
        <taxon>Crustacea</taxon>
        <taxon>Oligostraca</taxon>
        <taxon>Ostracoda</taxon>
        <taxon>Podocopa</taxon>
        <taxon>Podocopida</taxon>
        <taxon>Cytherocopina</taxon>
        <taxon>Cytheroidea</taxon>
        <taxon>Cytherideidae</taxon>
        <taxon>Cyprideis</taxon>
    </lineage>
</organism>
<sequence length="475" mass="52811">MNTITRHMTEYFDQYRKTNHCLLLHMNDLLTLVDEEQLRIDITVTDIVATSLRAVTDRSNGVIAAMFPAPTVAELKTGDEMYSQPCFLSGGTKCQIMIRRGFGCMEFRLQCLGSPHQAYWTSDVTYTLEVLRAGGSPLVKTSTFTFTPKNIHHWESDSLIFFTGFDKYGSRAIRLDIGLQDDSGNPIQGLQDDSNNPIQGIQSKDFTGDIFPARLPLKTLEVDVKSAGKKCWTNTDSSASLRLCIAPEEPNPLRPSETTDLAPSPSRTPITESPFVNAFESSVDNPCLTRTERSSSSPRLIPEKRKGDEDELVSVQLNATFTSELPPFDFDTDMNHGAIARAMAKEPWSQEYFQTLEKAHQTHYEQFGYLRGTVDVDGERHVLALNCIRDHSYGGCPTTLGTKGGPSGYGPGGRLSRPPYEIIVQNALPCVHKGYLMEETIRPSAQPFTKEDINLNPPFLHHATPRLRSPAAACL</sequence>
<proteinExistence type="predicted"/>
<dbReference type="InterPro" id="IPR002083">
    <property type="entry name" value="MATH/TRAF_dom"/>
</dbReference>
<dbReference type="OrthoDB" id="7427440at2759"/>
<gene>
    <name evidence="2" type="ORF">CTOB1V02_LOCUS4615</name>
</gene>
<dbReference type="PANTHER" id="PTHR34717:SF1">
    <property type="entry name" value="EG:BACR7A4.20 PROTEIN"/>
    <property type="match status" value="1"/>
</dbReference>
<accession>A0A7R8ZM68</accession>
<feature type="region of interest" description="Disordered" evidence="1">
    <location>
        <begin position="288"/>
        <end position="309"/>
    </location>
</feature>
<evidence type="ECO:0000256" key="1">
    <source>
        <dbReference type="SAM" id="MobiDB-lite"/>
    </source>
</evidence>
<dbReference type="AlphaFoldDB" id="A0A7R8ZM68"/>
<evidence type="ECO:0000313" key="2">
    <source>
        <dbReference type="EMBL" id="CAD7226699.1"/>
    </source>
</evidence>
<dbReference type="Pfam" id="PF00917">
    <property type="entry name" value="MATH"/>
    <property type="match status" value="1"/>
</dbReference>
<reference evidence="2" key="1">
    <citation type="submission" date="2020-11" db="EMBL/GenBank/DDBJ databases">
        <authorList>
            <person name="Tran Van P."/>
        </authorList>
    </citation>
    <scope>NUCLEOTIDE SEQUENCE</scope>
</reference>
<feature type="region of interest" description="Disordered" evidence="1">
    <location>
        <begin position="247"/>
        <end position="272"/>
    </location>
</feature>
<dbReference type="EMBL" id="OB660898">
    <property type="protein sequence ID" value="CAD7226699.1"/>
    <property type="molecule type" value="Genomic_DNA"/>
</dbReference>